<keyword evidence="2" id="KW-0677">Repeat</keyword>
<evidence type="ECO:0000256" key="5">
    <source>
        <dbReference type="PROSITE-ProRule" id="PRU00042"/>
    </source>
</evidence>
<dbReference type="Gene3D" id="3.30.160.60">
    <property type="entry name" value="Classic Zinc Finger"/>
    <property type="match status" value="6"/>
</dbReference>
<evidence type="ECO:0000256" key="1">
    <source>
        <dbReference type="ARBA" id="ARBA00022723"/>
    </source>
</evidence>
<feature type="domain" description="C2H2-type" evidence="7">
    <location>
        <begin position="502"/>
        <end position="526"/>
    </location>
</feature>
<evidence type="ECO:0000256" key="3">
    <source>
        <dbReference type="ARBA" id="ARBA00022771"/>
    </source>
</evidence>
<accession>A0ABQ9EZ96</accession>
<dbReference type="InterPro" id="IPR013087">
    <property type="entry name" value="Znf_C2H2_type"/>
</dbReference>
<dbReference type="Pfam" id="PF00096">
    <property type="entry name" value="zf-C2H2"/>
    <property type="match status" value="4"/>
</dbReference>
<proteinExistence type="predicted"/>
<reference evidence="8 9" key="1">
    <citation type="submission" date="2022-12" db="EMBL/GenBank/DDBJ databases">
        <title>Chromosome-level genome of Tegillarca granosa.</title>
        <authorList>
            <person name="Kim J."/>
        </authorList>
    </citation>
    <scope>NUCLEOTIDE SEQUENCE [LARGE SCALE GENOMIC DNA]</scope>
    <source>
        <strain evidence="8">Teg-2019</strain>
        <tissue evidence="8">Adductor muscle</tissue>
    </source>
</reference>
<feature type="domain" description="C2H2-type" evidence="7">
    <location>
        <begin position="402"/>
        <end position="429"/>
    </location>
</feature>
<feature type="domain" description="C2H2-type" evidence="7">
    <location>
        <begin position="529"/>
        <end position="554"/>
    </location>
</feature>
<name>A0ABQ9EZ96_TEGGR</name>
<evidence type="ECO:0000256" key="6">
    <source>
        <dbReference type="SAM" id="MobiDB-lite"/>
    </source>
</evidence>
<gene>
    <name evidence="8" type="ORF">KUTeg_012355</name>
</gene>
<sequence>MYLLVKSLFTVLKKMADITPEEQIAVNSDITEEDEQEEDESIKPEDEYIQKLRDEVKLICQKLLKMGEDSVFLTANSSKKFCNFFGSPTGEEFLINRIQVVKEFYTFCAGVARYKMKNGVENDDDVIQEVNTTGSENSNQETERLTEEKIEVINQLMSANMRKSYNEASKEETVIHTCLLCDKVFNTNTTLRKHVIKCHNKVKSHKCVICKKVFYTAIDLNHHLSFHGIGEKRFECHLCNKRFCTGSGMFKHLRNHSSAQSYTCKHCGLKEKDLSIFRRHIIQHNMQKYSSKIGVESGAPNGQNSNEDQEENDRTDEVLSNGDPSAESEMKNETNSRKKKSVCKFECKECGEKFLTSLTLKRHATKCKAIKTMSCDICNAKFKQIYLLEKHQRLKHNVNKQFNCDRCGESFKQKYLLLRHKKIICGNEGETREEMETEHMEMIFKCNDCGTQFADADSVQRHIEASESLKLSNAFKCEKCCQRFLTKRLLSKHIATHDQQSRKCDFCNKTFVTVETLLQHMENEGHFKFSCKTCGQEFQTDSELRDHTKVHDND</sequence>
<evidence type="ECO:0000259" key="7">
    <source>
        <dbReference type="PROSITE" id="PS50157"/>
    </source>
</evidence>
<feature type="domain" description="C2H2-type" evidence="7">
    <location>
        <begin position="234"/>
        <end position="261"/>
    </location>
</feature>
<dbReference type="Pfam" id="PF13912">
    <property type="entry name" value="zf-C2H2_6"/>
    <property type="match status" value="2"/>
</dbReference>
<keyword evidence="4" id="KW-0862">Zinc</keyword>
<dbReference type="PROSITE" id="PS50157">
    <property type="entry name" value="ZINC_FINGER_C2H2_2"/>
    <property type="match status" value="9"/>
</dbReference>
<protein>
    <recommendedName>
        <fullName evidence="7">C2H2-type domain-containing protein</fullName>
    </recommendedName>
</protein>
<evidence type="ECO:0000256" key="4">
    <source>
        <dbReference type="ARBA" id="ARBA00022833"/>
    </source>
</evidence>
<evidence type="ECO:0000313" key="8">
    <source>
        <dbReference type="EMBL" id="KAJ8310490.1"/>
    </source>
</evidence>
<dbReference type="PROSITE" id="PS00028">
    <property type="entry name" value="ZINC_FINGER_C2H2_1"/>
    <property type="match status" value="6"/>
</dbReference>
<feature type="domain" description="C2H2-type" evidence="7">
    <location>
        <begin position="444"/>
        <end position="471"/>
    </location>
</feature>
<keyword evidence="9" id="KW-1185">Reference proteome</keyword>
<feature type="region of interest" description="Disordered" evidence="6">
    <location>
        <begin position="25"/>
        <end position="45"/>
    </location>
</feature>
<dbReference type="SUPFAM" id="SSF57667">
    <property type="entry name" value="beta-beta-alpha zinc fingers"/>
    <property type="match status" value="6"/>
</dbReference>
<dbReference type="EMBL" id="JARBDR010000640">
    <property type="protein sequence ID" value="KAJ8310490.1"/>
    <property type="molecule type" value="Genomic_DNA"/>
</dbReference>
<dbReference type="SMART" id="SM00355">
    <property type="entry name" value="ZnF_C2H2"/>
    <property type="match status" value="11"/>
</dbReference>
<evidence type="ECO:0000313" key="9">
    <source>
        <dbReference type="Proteomes" id="UP001217089"/>
    </source>
</evidence>
<organism evidence="8 9">
    <name type="scientific">Tegillarca granosa</name>
    <name type="common">Malaysian cockle</name>
    <name type="synonym">Anadara granosa</name>
    <dbReference type="NCBI Taxonomy" id="220873"/>
    <lineage>
        <taxon>Eukaryota</taxon>
        <taxon>Metazoa</taxon>
        <taxon>Spiralia</taxon>
        <taxon>Lophotrochozoa</taxon>
        <taxon>Mollusca</taxon>
        <taxon>Bivalvia</taxon>
        <taxon>Autobranchia</taxon>
        <taxon>Pteriomorphia</taxon>
        <taxon>Arcoida</taxon>
        <taxon>Arcoidea</taxon>
        <taxon>Arcidae</taxon>
        <taxon>Tegillarca</taxon>
    </lineage>
</organism>
<feature type="domain" description="C2H2-type" evidence="7">
    <location>
        <begin position="176"/>
        <end position="204"/>
    </location>
</feature>
<evidence type="ECO:0000256" key="2">
    <source>
        <dbReference type="ARBA" id="ARBA00022737"/>
    </source>
</evidence>
<comment type="caution">
    <text evidence="8">The sequence shown here is derived from an EMBL/GenBank/DDBJ whole genome shotgun (WGS) entry which is preliminary data.</text>
</comment>
<feature type="compositionally biased region" description="Acidic residues" evidence="6">
    <location>
        <begin position="30"/>
        <end position="40"/>
    </location>
</feature>
<keyword evidence="3 5" id="KW-0863">Zinc-finger</keyword>
<feature type="domain" description="C2H2-type" evidence="7">
    <location>
        <begin position="345"/>
        <end position="363"/>
    </location>
</feature>
<feature type="domain" description="C2H2-type" evidence="7">
    <location>
        <begin position="373"/>
        <end position="401"/>
    </location>
</feature>
<dbReference type="Proteomes" id="UP001217089">
    <property type="component" value="Unassembled WGS sequence"/>
</dbReference>
<feature type="domain" description="C2H2-type" evidence="7">
    <location>
        <begin position="475"/>
        <end position="502"/>
    </location>
</feature>
<dbReference type="PANTHER" id="PTHR24381">
    <property type="entry name" value="ZINC FINGER PROTEIN"/>
    <property type="match status" value="1"/>
</dbReference>
<feature type="region of interest" description="Disordered" evidence="6">
    <location>
        <begin position="293"/>
        <end position="333"/>
    </location>
</feature>
<dbReference type="PANTHER" id="PTHR24381:SF450">
    <property type="entry name" value="GASTRULA ZINC FINGER PROTEIN XLCGF26.1-LIKE-RELATED"/>
    <property type="match status" value="1"/>
</dbReference>
<dbReference type="InterPro" id="IPR036236">
    <property type="entry name" value="Znf_C2H2_sf"/>
</dbReference>
<keyword evidence="1" id="KW-0479">Metal-binding</keyword>